<evidence type="ECO:0000256" key="1">
    <source>
        <dbReference type="SAM" id="MobiDB-lite"/>
    </source>
</evidence>
<dbReference type="RefSeq" id="WP_328958029.1">
    <property type="nucleotide sequence ID" value="NZ_CP108110.1"/>
</dbReference>
<protein>
    <submittedName>
        <fullName evidence="2">Uncharacterized protein</fullName>
    </submittedName>
</protein>
<sequence length="306" mass="33449">MTPRDDGDQPLEAAEFPKDLRAPQHPGHSDYDQYFRIARTDSGLLSWTRTCLQVQGAVLDDLADTGLDEADRIRLVAGLALLNRSALVAWTSPAGTPPPTAERAPSTEPDSEAQPSAALHRWRIGHQLFHLQLGVMISTLDTAMDAAQDGRHRPLIAAMDELALLYDAATATMSYTAGFAPEAYSREVRPTMEPPFLPEGFSGALNREHSTMTAQLHTLFQTLNQLPDPPEDDTDLAAATARLHEARRRNQANHVAICRRFVPDGVSLLQAHLDEQEKQARTSADQPGCGPSPAPHTESRQEPPPP</sequence>
<feature type="region of interest" description="Disordered" evidence="1">
    <location>
        <begin position="1"/>
        <end position="27"/>
    </location>
</feature>
<evidence type="ECO:0000313" key="2">
    <source>
        <dbReference type="EMBL" id="WUQ87470.1"/>
    </source>
</evidence>
<feature type="compositionally biased region" description="Basic and acidic residues" evidence="1">
    <location>
        <begin position="297"/>
        <end position="306"/>
    </location>
</feature>
<accession>A0ABZ1U9B3</accession>
<organism evidence="2 3">
    <name type="scientific">Kitasatospora purpeofusca</name>
    <dbReference type="NCBI Taxonomy" id="67352"/>
    <lineage>
        <taxon>Bacteria</taxon>
        <taxon>Bacillati</taxon>
        <taxon>Actinomycetota</taxon>
        <taxon>Actinomycetes</taxon>
        <taxon>Kitasatosporales</taxon>
        <taxon>Streptomycetaceae</taxon>
        <taxon>Kitasatospora</taxon>
    </lineage>
</organism>
<dbReference type="Proteomes" id="UP001432222">
    <property type="component" value="Chromosome"/>
</dbReference>
<reference evidence="2" key="1">
    <citation type="submission" date="2022-10" db="EMBL/GenBank/DDBJ databases">
        <title>The complete genomes of actinobacterial strains from the NBC collection.</title>
        <authorList>
            <person name="Joergensen T.S."/>
            <person name="Alvarez Arevalo M."/>
            <person name="Sterndorff E.B."/>
            <person name="Faurdal D."/>
            <person name="Vuksanovic O."/>
            <person name="Mourched A.-S."/>
            <person name="Charusanti P."/>
            <person name="Shaw S."/>
            <person name="Blin K."/>
            <person name="Weber T."/>
        </authorList>
    </citation>
    <scope>NUCLEOTIDE SEQUENCE</scope>
    <source>
        <strain evidence="2">NBC_00222</strain>
    </source>
</reference>
<proteinExistence type="predicted"/>
<feature type="compositionally biased region" description="Basic and acidic residues" evidence="1">
    <location>
        <begin position="15"/>
        <end position="27"/>
    </location>
</feature>
<keyword evidence="3" id="KW-1185">Reference proteome</keyword>
<evidence type="ECO:0000313" key="3">
    <source>
        <dbReference type="Proteomes" id="UP001432222"/>
    </source>
</evidence>
<gene>
    <name evidence="2" type="ORF">OHA16_33590</name>
</gene>
<dbReference type="EMBL" id="CP108110">
    <property type="protein sequence ID" value="WUQ87470.1"/>
    <property type="molecule type" value="Genomic_DNA"/>
</dbReference>
<feature type="region of interest" description="Disordered" evidence="1">
    <location>
        <begin position="273"/>
        <end position="306"/>
    </location>
</feature>
<name>A0ABZ1U9B3_9ACTN</name>
<feature type="region of interest" description="Disordered" evidence="1">
    <location>
        <begin position="91"/>
        <end position="117"/>
    </location>
</feature>